<dbReference type="AlphaFoldDB" id="A0A163IXY2"/>
<name>A0A163IXY2_ABSGL</name>
<dbReference type="OrthoDB" id="10665484at2759"/>
<dbReference type="InParanoid" id="A0A163IXY2"/>
<dbReference type="EMBL" id="LT550497">
    <property type="protein sequence ID" value="SAL96014.1"/>
    <property type="molecule type" value="Genomic_DNA"/>
</dbReference>
<keyword evidence="2" id="KW-1185">Reference proteome</keyword>
<gene>
    <name evidence="1" type="primary">ABSGL_01357.1 scaffold 1279</name>
</gene>
<dbReference type="Proteomes" id="UP000078561">
    <property type="component" value="Unassembled WGS sequence"/>
</dbReference>
<reference evidence="1" key="1">
    <citation type="submission" date="2016-04" db="EMBL/GenBank/DDBJ databases">
        <authorList>
            <person name="Evans L.H."/>
            <person name="Alamgir A."/>
            <person name="Owens N."/>
            <person name="Weber N.D."/>
            <person name="Virtaneva K."/>
            <person name="Barbian K."/>
            <person name="Babar A."/>
            <person name="Rosenke K."/>
        </authorList>
    </citation>
    <scope>NUCLEOTIDE SEQUENCE [LARGE SCALE GENOMIC DNA]</scope>
    <source>
        <strain evidence="1">CBS 101.48</strain>
    </source>
</reference>
<evidence type="ECO:0000313" key="2">
    <source>
        <dbReference type="Proteomes" id="UP000078561"/>
    </source>
</evidence>
<protein>
    <submittedName>
        <fullName evidence="1">Uncharacterized protein</fullName>
    </submittedName>
</protein>
<organism evidence="1">
    <name type="scientific">Absidia glauca</name>
    <name type="common">Pin mould</name>
    <dbReference type="NCBI Taxonomy" id="4829"/>
    <lineage>
        <taxon>Eukaryota</taxon>
        <taxon>Fungi</taxon>
        <taxon>Fungi incertae sedis</taxon>
        <taxon>Mucoromycota</taxon>
        <taxon>Mucoromycotina</taxon>
        <taxon>Mucoromycetes</taxon>
        <taxon>Mucorales</taxon>
        <taxon>Cunninghamellaceae</taxon>
        <taxon>Absidia</taxon>
    </lineage>
</organism>
<accession>A0A163IXY2</accession>
<evidence type="ECO:0000313" key="1">
    <source>
        <dbReference type="EMBL" id="SAL96014.1"/>
    </source>
</evidence>
<proteinExistence type="predicted"/>
<sequence length="304" mass="35088">MVETTSELPFYKSPYTTALLRPHHNPNLYILQSGTRRRPSALFGMHDQRPRLAKPMARILVPSHARTDMAFHHQPQRQKRTITLTKNLPALHHVVQVALKMDIALPLWTATVSFRIIIPVKEIGPRDIQMKLHTQACWLSVPPAPPLKIPLKWRLLSMSWTLFWKLPIPLEVFTVWWRLLHGFLPTKSRLLIQKKKSLGSTPSLLLLFCRRYADTVKQRKKMTFTSLSVAPRKRPLGLTTGFGTNTPHRPHTMISCTRWWPRPNTINRPSNGLEQLCWLYGANVGKAISRKHLGPFVRPKLLCM</sequence>